<comment type="caution">
    <text evidence="8">The sequence shown here is derived from an EMBL/GenBank/DDBJ whole genome shotgun (WGS) entry which is preliminary data.</text>
</comment>
<evidence type="ECO:0000313" key="9">
    <source>
        <dbReference type="Proteomes" id="UP001304243"/>
    </source>
</evidence>
<evidence type="ECO:0000256" key="4">
    <source>
        <dbReference type="ARBA" id="ARBA00023136"/>
    </source>
</evidence>
<dbReference type="GeneID" id="89947757"/>
<feature type="transmembrane region" description="Helical" evidence="6">
    <location>
        <begin position="175"/>
        <end position="196"/>
    </location>
</feature>
<keyword evidence="4 5" id="KW-0472">Membrane</keyword>
<keyword evidence="3 6" id="KW-1133">Transmembrane helix</keyword>
<evidence type="ECO:0000256" key="2">
    <source>
        <dbReference type="ARBA" id="ARBA00022692"/>
    </source>
</evidence>
<dbReference type="GO" id="GO:0005783">
    <property type="term" value="C:endoplasmic reticulum"/>
    <property type="evidence" value="ECO:0007669"/>
    <property type="project" value="TreeGrafter"/>
</dbReference>
<feature type="transmembrane region" description="Helical" evidence="6">
    <location>
        <begin position="96"/>
        <end position="118"/>
    </location>
</feature>
<sequence length="240" mass="28229">MITLIQVLEQPIVRASFAASFSMLGGGFFLFRFHLYKDSTAAQSQYQTRRREKQTSWFLTLASSLVCTIVSIPFVIQFFWADLDMELLGTDSRFHTGFVCFFISYLILDLVLGSIYYPKRISWMTGWVHHLFYIFTLSWFLRLQISSLFTVTSILELPTLILAAGSMVHEWRSDLLFGSTFFVLRLVAHAWMMVALKRHHRIHFMWIVALVIYPLHMYWFYGIVQIQINKFKSHRKAILT</sequence>
<feature type="domain" description="TLC" evidence="7">
    <location>
        <begin position="49"/>
        <end position="232"/>
    </location>
</feature>
<keyword evidence="2 5" id="KW-0812">Transmembrane</keyword>
<evidence type="ECO:0000256" key="3">
    <source>
        <dbReference type="ARBA" id="ARBA00022989"/>
    </source>
</evidence>
<dbReference type="GO" id="GO:0055088">
    <property type="term" value="P:lipid homeostasis"/>
    <property type="evidence" value="ECO:0007669"/>
    <property type="project" value="TreeGrafter"/>
</dbReference>
<reference evidence="8 9" key="1">
    <citation type="submission" date="2022-11" db="EMBL/GenBank/DDBJ databases">
        <title>Mucor velutinosus strain NIH1002 WGS.</title>
        <authorList>
            <person name="Subramanian P."/>
            <person name="Mullikin J.C."/>
            <person name="Segre J.A."/>
            <person name="Zelazny A.M."/>
        </authorList>
    </citation>
    <scope>NUCLEOTIDE SEQUENCE [LARGE SCALE GENOMIC DNA]</scope>
    <source>
        <strain evidence="8 9">NIH1002</strain>
    </source>
</reference>
<organism evidence="8 9">
    <name type="scientific">Mucor velutinosus</name>
    <dbReference type="NCBI Taxonomy" id="708070"/>
    <lineage>
        <taxon>Eukaryota</taxon>
        <taxon>Fungi</taxon>
        <taxon>Fungi incertae sedis</taxon>
        <taxon>Mucoromycota</taxon>
        <taxon>Mucoromycotina</taxon>
        <taxon>Mucoromycetes</taxon>
        <taxon>Mucorales</taxon>
        <taxon>Mucorineae</taxon>
        <taxon>Mucoraceae</taxon>
        <taxon>Mucor</taxon>
    </lineage>
</organism>
<dbReference type="EMBL" id="JASEJX010000007">
    <property type="protein sequence ID" value="KAK4521065.1"/>
    <property type="molecule type" value="Genomic_DNA"/>
</dbReference>
<accession>A0AAN7DRV3</accession>
<comment type="subcellular location">
    <subcellularLocation>
        <location evidence="1">Membrane</location>
        <topology evidence="1">Multi-pass membrane protein</topology>
    </subcellularLocation>
</comment>
<evidence type="ECO:0000313" key="8">
    <source>
        <dbReference type="EMBL" id="KAK4521065.1"/>
    </source>
</evidence>
<feature type="transmembrane region" description="Helical" evidence="6">
    <location>
        <begin position="12"/>
        <end position="35"/>
    </location>
</feature>
<evidence type="ECO:0000259" key="7">
    <source>
        <dbReference type="PROSITE" id="PS50922"/>
    </source>
</evidence>
<dbReference type="RefSeq" id="XP_064687731.1">
    <property type="nucleotide sequence ID" value="XM_064823407.1"/>
</dbReference>
<feature type="transmembrane region" description="Helical" evidence="6">
    <location>
        <begin position="203"/>
        <end position="221"/>
    </location>
</feature>
<evidence type="ECO:0000256" key="5">
    <source>
        <dbReference type="PROSITE-ProRule" id="PRU00205"/>
    </source>
</evidence>
<feature type="transmembrane region" description="Helical" evidence="6">
    <location>
        <begin position="130"/>
        <end position="155"/>
    </location>
</feature>
<dbReference type="Proteomes" id="UP001304243">
    <property type="component" value="Unassembled WGS sequence"/>
</dbReference>
<dbReference type="InterPro" id="IPR050846">
    <property type="entry name" value="TLCD"/>
</dbReference>
<keyword evidence="9" id="KW-1185">Reference proteome</keyword>
<dbReference type="PANTHER" id="PTHR13439:SF72">
    <property type="entry name" value="TLC DOMAIN-CONTAINING PROTEIN"/>
    <property type="match status" value="1"/>
</dbReference>
<protein>
    <recommendedName>
        <fullName evidence="7">TLC domain-containing protein</fullName>
    </recommendedName>
</protein>
<evidence type="ECO:0000256" key="6">
    <source>
        <dbReference type="SAM" id="Phobius"/>
    </source>
</evidence>
<dbReference type="InterPro" id="IPR006634">
    <property type="entry name" value="TLC-dom"/>
</dbReference>
<gene>
    <name evidence="8" type="ORF">ATC70_004055</name>
</gene>
<dbReference type="PROSITE" id="PS50922">
    <property type="entry name" value="TLC"/>
    <property type="match status" value="1"/>
</dbReference>
<proteinExistence type="predicted"/>
<dbReference type="PANTHER" id="PTHR13439">
    <property type="entry name" value="CT120 PROTEIN"/>
    <property type="match status" value="1"/>
</dbReference>
<feature type="transmembrane region" description="Helical" evidence="6">
    <location>
        <begin position="56"/>
        <end position="76"/>
    </location>
</feature>
<dbReference type="AlphaFoldDB" id="A0AAN7DRV3"/>
<dbReference type="GO" id="GO:0016020">
    <property type="term" value="C:membrane"/>
    <property type="evidence" value="ECO:0007669"/>
    <property type="project" value="UniProtKB-SubCell"/>
</dbReference>
<evidence type="ECO:0000256" key="1">
    <source>
        <dbReference type="ARBA" id="ARBA00004141"/>
    </source>
</evidence>
<name>A0AAN7DRV3_9FUNG</name>